<protein>
    <recommendedName>
        <fullName evidence="3">HTH cro/C1-type domain-containing protein</fullName>
    </recommendedName>
</protein>
<proteinExistence type="predicted"/>
<keyword evidence="2" id="KW-1185">Reference proteome</keyword>
<gene>
    <name evidence="1" type="ORF">CRP01_11140</name>
</gene>
<organism evidence="1 2">
    <name type="scientific">Flavilitoribacter nigricans (strain ATCC 23147 / DSM 23189 / NBRC 102662 / NCIMB 1420 / SS-2)</name>
    <name type="common">Lewinella nigricans</name>
    <dbReference type="NCBI Taxonomy" id="1122177"/>
    <lineage>
        <taxon>Bacteria</taxon>
        <taxon>Pseudomonadati</taxon>
        <taxon>Bacteroidota</taxon>
        <taxon>Saprospiria</taxon>
        <taxon>Saprospirales</taxon>
        <taxon>Lewinellaceae</taxon>
        <taxon>Flavilitoribacter</taxon>
    </lineage>
</organism>
<evidence type="ECO:0008006" key="3">
    <source>
        <dbReference type="Google" id="ProtNLM"/>
    </source>
</evidence>
<dbReference type="CDD" id="cd00093">
    <property type="entry name" value="HTH_XRE"/>
    <property type="match status" value="1"/>
</dbReference>
<sequence>MEINQRIKGIIDYYQLEQQEFAEKIGVSESTISVTVRNIKPVGAKVVFNILREFPDVSCEWLIRGDGEMLLRKSESKQLKEPQSTITQTQYQDLLQRLEKLSNDFDDFRNE</sequence>
<dbReference type="InterPro" id="IPR001387">
    <property type="entry name" value="Cro/C1-type_HTH"/>
</dbReference>
<evidence type="ECO:0000313" key="2">
    <source>
        <dbReference type="Proteomes" id="UP000223913"/>
    </source>
</evidence>
<dbReference type="EMBL" id="PDUD01000017">
    <property type="protein sequence ID" value="PHN06831.1"/>
    <property type="molecule type" value="Genomic_DNA"/>
</dbReference>
<dbReference type="OrthoDB" id="1034290at2"/>
<dbReference type="InterPro" id="IPR010982">
    <property type="entry name" value="Lambda_DNA-bd_dom_sf"/>
</dbReference>
<comment type="caution">
    <text evidence="1">The sequence shown here is derived from an EMBL/GenBank/DDBJ whole genome shotgun (WGS) entry which is preliminary data.</text>
</comment>
<reference evidence="1 2" key="1">
    <citation type="submission" date="2017-10" db="EMBL/GenBank/DDBJ databases">
        <title>The draft genome sequence of Lewinella nigricans NBRC 102662.</title>
        <authorList>
            <person name="Wang K."/>
        </authorList>
    </citation>
    <scope>NUCLEOTIDE SEQUENCE [LARGE SCALE GENOMIC DNA]</scope>
    <source>
        <strain evidence="1 2">NBRC 102662</strain>
    </source>
</reference>
<dbReference type="GO" id="GO:0003677">
    <property type="term" value="F:DNA binding"/>
    <property type="evidence" value="ECO:0007669"/>
    <property type="project" value="InterPro"/>
</dbReference>
<dbReference type="SUPFAM" id="SSF47413">
    <property type="entry name" value="lambda repressor-like DNA-binding domains"/>
    <property type="match status" value="1"/>
</dbReference>
<dbReference type="Gene3D" id="1.10.260.40">
    <property type="entry name" value="lambda repressor-like DNA-binding domains"/>
    <property type="match status" value="1"/>
</dbReference>
<name>A0A2D0NE97_FLAN2</name>
<evidence type="ECO:0000313" key="1">
    <source>
        <dbReference type="EMBL" id="PHN06831.1"/>
    </source>
</evidence>
<dbReference type="RefSeq" id="WP_099150086.1">
    <property type="nucleotide sequence ID" value="NZ_PDUD01000017.1"/>
</dbReference>
<accession>A0A2D0NE97</accession>
<dbReference type="AlphaFoldDB" id="A0A2D0NE97"/>
<dbReference type="Proteomes" id="UP000223913">
    <property type="component" value="Unassembled WGS sequence"/>
</dbReference>